<feature type="region of interest" description="Disordered" evidence="1">
    <location>
        <begin position="159"/>
        <end position="204"/>
    </location>
</feature>
<sequence>MASSSLNKEGLEASSVDDNQLTIRIPNPKMYMARQSLWIGHRGKPRCDHCRVNNLKSHSAIGFSLPVITVLGLPVGTADIPLYQHPLIEEFRGAIDAASKTLKLCDRNLPICNHCSEQDEMDCNYTPKKRTKLSMDHTMTLNGPEDAGGAHHPFFVASRQPTSPGYGQNVTSSTKGSSRGRTISPASSEGVSHETEIPRSHTGRFTAEIATSSSLNQLMPSTISHSHSSPFVSHSFVPEQAVILKSSVVEPWNNMAFPSLPAFMLNRLHLMNSVEIPSPEAFTTAFRLFLDNLITELKETTCLSPDIYSRVANCLRKGNLHELPENLRAWISFHRLCSGSEKHHLILAPRDAILDTSEAEFEKLRRSYCQKIDDPLSDNDNSEEVLFDRLPLQPQVYDILNYVHRSHAPVPEMLREIKKLGFSSITWPIIEITGMTHTP</sequence>
<dbReference type="GeneID" id="18822199"/>
<reference evidence="3" key="1">
    <citation type="journal article" date="2012" name="Proc. Natl. Acad. Sci. U.S.A.">
        <title>Genome sequence of the button mushroom Agaricus bisporus reveals mechanisms governing adaptation to a humic-rich ecological niche.</title>
        <authorList>
            <person name="Morin E."/>
            <person name="Kohler A."/>
            <person name="Baker A.R."/>
            <person name="Foulongne-Oriol M."/>
            <person name="Lombard V."/>
            <person name="Nagy L.G."/>
            <person name="Ohm R.A."/>
            <person name="Patyshakuliyeva A."/>
            <person name="Brun A."/>
            <person name="Aerts A.L."/>
            <person name="Bailey A.M."/>
            <person name="Billette C."/>
            <person name="Coutinho P.M."/>
            <person name="Deakin G."/>
            <person name="Doddapaneni H."/>
            <person name="Floudas D."/>
            <person name="Grimwood J."/>
            <person name="Hilden K."/>
            <person name="Kuees U."/>
            <person name="LaButti K.M."/>
            <person name="Lapidus A."/>
            <person name="Lindquist E.A."/>
            <person name="Lucas S.M."/>
            <person name="Murat C."/>
            <person name="Riley R.W."/>
            <person name="Salamov A.A."/>
            <person name="Schmutz J."/>
            <person name="Subramanian V."/>
            <person name="Woesten H.A.B."/>
            <person name="Xu J."/>
            <person name="Eastwood D.C."/>
            <person name="Foster G.D."/>
            <person name="Sonnenberg A.S."/>
            <person name="Cullen D."/>
            <person name="de Vries R.P."/>
            <person name="Lundell T."/>
            <person name="Hibbett D.S."/>
            <person name="Henrissat B."/>
            <person name="Burton K.S."/>
            <person name="Kerrigan R.W."/>
            <person name="Challen M.P."/>
            <person name="Grigoriev I.V."/>
            <person name="Martin F."/>
        </authorList>
    </citation>
    <scope>NUCLEOTIDE SEQUENCE [LARGE SCALE GENOMIC DNA]</scope>
    <source>
        <strain evidence="3">JB137-S8 / ATCC MYA-4627 / FGSC 10392</strain>
    </source>
</reference>
<dbReference type="AlphaFoldDB" id="K5XCL6"/>
<gene>
    <name evidence="2" type="ORF">AGABI1DRAFT_105781</name>
</gene>
<dbReference type="InParanoid" id="K5XCL6"/>
<dbReference type="Gene3D" id="4.10.240.10">
    <property type="entry name" value="Zn(2)-C6 fungal-type DNA-binding domain"/>
    <property type="match status" value="1"/>
</dbReference>
<protein>
    <submittedName>
        <fullName evidence="2">Uncharacterized protein</fullName>
    </submittedName>
</protein>
<dbReference type="GO" id="GO:0008270">
    <property type="term" value="F:zinc ion binding"/>
    <property type="evidence" value="ECO:0007669"/>
    <property type="project" value="InterPro"/>
</dbReference>
<evidence type="ECO:0000256" key="1">
    <source>
        <dbReference type="SAM" id="MobiDB-lite"/>
    </source>
</evidence>
<dbReference type="GO" id="GO:0000981">
    <property type="term" value="F:DNA-binding transcription factor activity, RNA polymerase II-specific"/>
    <property type="evidence" value="ECO:0007669"/>
    <property type="project" value="InterPro"/>
</dbReference>
<proteinExistence type="predicted"/>
<dbReference type="EMBL" id="JH971388">
    <property type="protein sequence ID" value="EKM80862.1"/>
    <property type="molecule type" value="Genomic_DNA"/>
</dbReference>
<organism evidence="2 3">
    <name type="scientific">Agaricus bisporus var. burnettii (strain JB137-S8 / ATCC MYA-4627 / FGSC 10392)</name>
    <name type="common">White button mushroom</name>
    <dbReference type="NCBI Taxonomy" id="597362"/>
    <lineage>
        <taxon>Eukaryota</taxon>
        <taxon>Fungi</taxon>
        <taxon>Dikarya</taxon>
        <taxon>Basidiomycota</taxon>
        <taxon>Agaricomycotina</taxon>
        <taxon>Agaricomycetes</taxon>
        <taxon>Agaricomycetidae</taxon>
        <taxon>Agaricales</taxon>
        <taxon>Agaricineae</taxon>
        <taxon>Agaricaceae</taxon>
        <taxon>Agaricus</taxon>
    </lineage>
</organism>
<evidence type="ECO:0000313" key="2">
    <source>
        <dbReference type="EMBL" id="EKM80862.1"/>
    </source>
</evidence>
<dbReference type="Proteomes" id="UP000008493">
    <property type="component" value="Unassembled WGS sequence"/>
</dbReference>
<feature type="compositionally biased region" description="Low complexity" evidence="1">
    <location>
        <begin position="171"/>
        <end position="184"/>
    </location>
</feature>
<dbReference type="HOGENOM" id="CLU_605571_0_0_1"/>
<accession>K5XCL6</accession>
<feature type="compositionally biased region" description="Polar residues" evidence="1">
    <location>
        <begin position="159"/>
        <end position="170"/>
    </location>
</feature>
<name>K5XCL6_AGABU</name>
<keyword evidence="3" id="KW-1185">Reference proteome</keyword>
<dbReference type="OMA" id="GKPRCDH"/>
<evidence type="ECO:0000313" key="3">
    <source>
        <dbReference type="Proteomes" id="UP000008493"/>
    </source>
</evidence>
<dbReference type="InterPro" id="IPR036864">
    <property type="entry name" value="Zn2-C6_fun-type_DNA-bd_sf"/>
</dbReference>
<dbReference type="eggNOG" id="ENOG502SM7N">
    <property type="taxonomic scope" value="Eukaryota"/>
</dbReference>
<dbReference type="KEGG" id="abp:AGABI1DRAFT105781"/>
<dbReference type="RefSeq" id="XP_007328445.1">
    <property type="nucleotide sequence ID" value="XM_007328383.1"/>
</dbReference>
<dbReference type="OrthoDB" id="39175at2759"/>